<evidence type="ECO:0000313" key="2">
    <source>
        <dbReference type="Proteomes" id="UP000004725"/>
    </source>
</evidence>
<protein>
    <recommendedName>
        <fullName evidence="3">Hemerythrin-like domain-containing protein</fullName>
    </recommendedName>
</protein>
<evidence type="ECO:0000313" key="1">
    <source>
        <dbReference type="EMBL" id="EIM06698.1"/>
    </source>
</evidence>
<dbReference type="AlphaFoldDB" id="A0AA87INF0"/>
<proteinExistence type="predicted"/>
<accession>A0AA87INF0</accession>
<reference evidence="1 2" key="1">
    <citation type="journal article" date="2012" name="J. Bacteriol.">
        <title>Genome Sequence of the Antarctic Psychrophile Bacterium Planococcus antarcticus DSM 14505.</title>
        <authorList>
            <person name="Margolles A."/>
            <person name="Gueimonde M."/>
            <person name="Sanchez B."/>
        </authorList>
    </citation>
    <scope>NUCLEOTIDE SEQUENCE [LARGE SCALE GENOMIC DNA]</scope>
    <source>
        <strain evidence="1 2">DSM 14505</strain>
    </source>
</reference>
<comment type="caution">
    <text evidence="1">The sequence shown here is derived from an EMBL/GenBank/DDBJ whole genome shotgun (WGS) entry which is preliminary data.</text>
</comment>
<organism evidence="1 2">
    <name type="scientific">Planococcus antarcticus DSM 14505</name>
    <dbReference type="NCBI Taxonomy" id="1185653"/>
    <lineage>
        <taxon>Bacteria</taxon>
        <taxon>Bacillati</taxon>
        <taxon>Bacillota</taxon>
        <taxon>Bacilli</taxon>
        <taxon>Bacillales</taxon>
        <taxon>Caryophanaceae</taxon>
        <taxon>Planococcus</taxon>
    </lineage>
</organism>
<gene>
    <name evidence="1" type="ORF">A1A1_09091</name>
</gene>
<evidence type="ECO:0008006" key="3">
    <source>
        <dbReference type="Google" id="ProtNLM"/>
    </source>
</evidence>
<name>A0AA87INF0_9BACL</name>
<dbReference type="EMBL" id="AJYB01000026">
    <property type="protein sequence ID" value="EIM06698.1"/>
    <property type="molecule type" value="Genomic_DNA"/>
</dbReference>
<dbReference type="Proteomes" id="UP000004725">
    <property type="component" value="Unassembled WGS sequence"/>
</dbReference>
<sequence>MIMSGPSLRQLHAHHAIHQGALSGALTKTEEVEDLLRAKEFEVARQAADHLLEFWETRIISHADAEEEGFYQEMIQQNSELKKPVADLTRDHDILRIIAADIKQLLVEEGLSYEVMKQFHALLVVNAIHSREEERMLLQEPSV</sequence>